<organism evidence="3 4">
    <name type="scientific">Kribbella karoonensis</name>
    <dbReference type="NCBI Taxonomy" id="324851"/>
    <lineage>
        <taxon>Bacteria</taxon>
        <taxon>Bacillati</taxon>
        <taxon>Actinomycetota</taxon>
        <taxon>Actinomycetes</taxon>
        <taxon>Propionibacteriales</taxon>
        <taxon>Kribbellaceae</taxon>
        <taxon>Kribbella</taxon>
    </lineage>
</organism>
<dbReference type="SUPFAM" id="SSF53067">
    <property type="entry name" value="Actin-like ATPase domain"/>
    <property type="match status" value="1"/>
</dbReference>
<feature type="domain" description="HTH marR-type" evidence="2">
    <location>
        <begin position="25"/>
        <end position="133"/>
    </location>
</feature>
<dbReference type="InterPro" id="IPR000835">
    <property type="entry name" value="HTH_MarR-typ"/>
</dbReference>
<protein>
    <submittedName>
        <fullName evidence="3">ROK family transcriptional regulator</fullName>
    </submittedName>
</protein>
<evidence type="ECO:0000259" key="2">
    <source>
        <dbReference type="SMART" id="SM00347"/>
    </source>
</evidence>
<accession>A0ABP4QNJ9</accession>
<gene>
    <name evidence="3" type="ORF">GCM10009742_78960</name>
</gene>
<evidence type="ECO:0000313" key="4">
    <source>
        <dbReference type="Proteomes" id="UP001500190"/>
    </source>
</evidence>
<dbReference type="EMBL" id="BAAAND010000013">
    <property type="protein sequence ID" value="GAA1615495.1"/>
    <property type="molecule type" value="Genomic_DNA"/>
</dbReference>
<dbReference type="InterPro" id="IPR036388">
    <property type="entry name" value="WH-like_DNA-bd_sf"/>
</dbReference>
<dbReference type="Pfam" id="PF12802">
    <property type="entry name" value="MarR_2"/>
    <property type="match status" value="1"/>
</dbReference>
<comment type="caution">
    <text evidence="3">The sequence shown here is derived from an EMBL/GenBank/DDBJ whole genome shotgun (WGS) entry which is preliminary data.</text>
</comment>
<dbReference type="Gene3D" id="3.30.420.40">
    <property type="match status" value="2"/>
</dbReference>
<comment type="similarity">
    <text evidence="1">Belongs to the ROK (NagC/XylR) family.</text>
</comment>
<dbReference type="SUPFAM" id="SSF46785">
    <property type="entry name" value="Winged helix' DNA-binding domain"/>
    <property type="match status" value="1"/>
</dbReference>
<dbReference type="InterPro" id="IPR036390">
    <property type="entry name" value="WH_DNA-bd_sf"/>
</dbReference>
<dbReference type="InterPro" id="IPR000600">
    <property type="entry name" value="ROK"/>
</dbReference>
<proteinExistence type="inferred from homology"/>
<name>A0ABP4QNJ9_9ACTN</name>
<dbReference type="Proteomes" id="UP001500190">
    <property type="component" value="Unassembled WGS sequence"/>
</dbReference>
<dbReference type="Gene3D" id="1.10.10.10">
    <property type="entry name" value="Winged helix-like DNA-binding domain superfamily/Winged helix DNA-binding domain"/>
    <property type="match status" value="1"/>
</dbReference>
<evidence type="ECO:0000256" key="1">
    <source>
        <dbReference type="ARBA" id="ARBA00006479"/>
    </source>
</evidence>
<dbReference type="SMART" id="SM00347">
    <property type="entry name" value="HTH_MARR"/>
    <property type="match status" value="1"/>
</dbReference>
<dbReference type="Pfam" id="PF00480">
    <property type="entry name" value="ROK"/>
    <property type="match status" value="1"/>
</dbReference>
<keyword evidence="4" id="KW-1185">Reference proteome</keyword>
<dbReference type="PANTHER" id="PTHR18964:SF173">
    <property type="entry name" value="GLUCOKINASE"/>
    <property type="match status" value="1"/>
</dbReference>
<dbReference type="PANTHER" id="PTHR18964">
    <property type="entry name" value="ROK (REPRESSOR, ORF, KINASE) FAMILY"/>
    <property type="match status" value="1"/>
</dbReference>
<evidence type="ECO:0000313" key="3">
    <source>
        <dbReference type="EMBL" id="GAA1615495.1"/>
    </source>
</evidence>
<dbReference type="InterPro" id="IPR043129">
    <property type="entry name" value="ATPase_NBD"/>
</dbReference>
<sequence length="405" mass="41715">MGGRVRPAIRYLYVMNATRPAPGSQASLREANRARVLDVVRQHGPLTQVEIAAASGLSAATVSNMVKELDQAGMVGLSRSIRNGRRAVLVSLASGGGLLAGVAFGERDVRVAVANGSREILAQQLMPLQADHVADEGMERAARLLADLAETVSSGVEDISAIGFGLPMPVDAISGEAGSDAVLPGWRGVNVTDAMSAYLRAPVALDNTANLAALGELRAGGLRGVRNGCYLKFSYGVGAGIVIDGEVYRGSAGTAGEIGHVTIDENGPICRCGNRGCLDTFVGSRALISSLAASHGPLRLKDIVHRALAGDLGCRRVIEDAGRRVGVAVAGVVNLLNPEAIVVGGLLAEAGELILGPLREALDRCAIPSAAATVELRPAELGDRADIVGAIHRASMLTHANISIS</sequence>
<reference evidence="4" key="1">
    <citation type="journal article" date="2019" name="Int. J. Syst. Evol. Microbiol.">
        <title>The Global Catalogue of Microorganisms (GCM) 10K type strain sequencing project: providing services to taxonomists for standard genome sequencing and annotation.</title>
        <authorList>
            <consortium name="The Broad Institute Genomics Platform"/>
            <consortium name="The Broad Institute Genome Sequencing Center for Infectious Disease"/>
            <person name="Wu L."/>
            <person name="Ma J."/>
        </authorList>
    </citation>
    <scope>NUCLEOTIDE SEQUENCE [LARGE SCALE GENOMIC DNA]</scope>
    <source>
        <strain evidence="4">JCM 14304</strain>
    </source>
</reference>